<name>A0A6P0CBN8_9RHOB</name>
<gene>
    <name evidence="3" type="ORF">GV827_09145</name>
</gene>
<dbReference type="Gene3D" id="3.40.1740.10">
    <property type="entry name" value="VC0467-like"/>
    <property type="match status" value="1"/>
</dbReference>
<dbReference type="AlphaFoldDB" id="A0A6P0CBN8"/>
<dbReference type="SUPFAM" id="SSF143456">
    <property type="entry name" value="VC0467-like"/>
    <property type="match status" value="1"/>
</dbReference>
<dbReference type="GO" id="GO:0005829">
    <property type="term" value="C:cytosol"/>
    <property type="evidence" value="ECO:0007669"/>
    <property type="project" value="TreeGrafter"/>
</dbReference>
<sequence>MSQEALSLTGKLLIAMPGMGDPRFAHTVVFLTSHSEEGTMGLVINKPATGVSLSNVLDQLSEEASPAKRQLAVHFGGPVETGRGFVLHSDEYRSAMQTLVIPGGFALTATLDVLEDIAEDRGPAHALLTLGYAGWGPGQLDGEIAQNGWLTADATQELVFDLPDAEKWEAALRSLGIDPLVLSASAGRA</sequence>
<evidence type="ECO:0000256" key="2">
    <source>
        <dbReference type="HAMAP-Rule" id="MF_00758"/>
    </source>
</evidence>
<proteinExistence type="inferred from homology"/>
<dbReference type="NCBIfam" id="NF001268">
    <property type="entry name" value="PRK00228.1-4"/>
    <property type="match status" value="1"/>
</dbReference>
<evidence type="ECO:0000256" key="1">
    <source>
        <dbReference type="ARBA" id="ARBA00009600"/>
    </source>
</evidence>
<evidence type="ECO:0000313" key="4">
    <source>
        <dbReference type="Proteomes" id="UP000468591"/>
    </source>
</evidence>
<protein>
    <recommendedName>
        <fullName evidence="2">UPF0301 protein GV827_09145</fullName>
    </recommendedName>
</protein>
<dbReference type="EMBL" id="JAABNT010000004">
    <property type="protein sequence ID" value="NEK22568.1"/>
    <property type="molecule type" value="Genomic_DNA"/>
</dbReference>
<dbReference type="RefSeq" id="WP_164353479.1">
    <property type="nucleotide sequence ID" value="NZ_JAABNT010000004.1"/>
</dbReference>
<keyword evidence="4" id="KW-1185">Reference proteome</keyword>
<dbReference type="PANTHER" id="PTHR30327">
    <property type="entry name" value="UNCHARACTERIZED PROTEIN YQGE"/>
    <property type="match status" value="1"/>
</dbReference>
<accession>A0A6P0CBN8</accession>
<comment type="caution">
    <text evidence="3">The sequence shown here is derived from an EMBL/GenBank/DDBJ whole genome shotgun (WGS) entry which is preliminary data.</text>
</comment>
<comment type="similarity">
    <text evidence="1 2">Belongs to the UPF0301 (AlgH) family.</text>
</comment>
<dbReference type="InterPro" id="IPR003774">
    <property type="entry name" value="AlgH-like"/>
</dbReference>
<dbReference type="HAMAP" id="MF_00758">
    <property type="entry name" value="UPF0301"/>
    <property type="match status" value="1"/>
</dbReference>
<dbReference type="Pfam" id="PF02622">
    <property type="entry name" value="DUF179"/>
    <property type="match status" value="1"/>
</dbReference>
<reference evidence="3 4" key="1">
    <citation type="submission" date="2020-01" db="EMBL/GenBank/DDBJ databases">
        <title>Sulfitobacter sediminilitoris sp. nov., isolated from a tidal flat.</title>
        <authorList>
            <person name="Park S."/>
            <person name="Yoon J.-H."/>
        </authorList>
    </citation>
    <scope>NUCLEOTIDE SEQUENCE [LARGE SCALE GENOMIC DNA]</scope>
    <source>
        <strain evidence="3 4">JBTF-M27</strain>
    </source>
</reference>
<organism evidence="3 4">
    <name type="scientific">Sulfitobacter sediminilitoris</name>
    <dbReference type="NCBI Taxonomy" id="2698830"/>
    <lineage>
        <taxon>Bacteria</taxon>
        <taxon>Pseudomonadati</taxon>
        <taxon>Pseudomonadota</taxon>
        <taxon>Alphaproteobacteria</taxon>
        <taxon>Rhodobacterales</taxon>
        <taxon>Roseobacteraceae</taxon>
        <taxon>Sulfitobacter</taxon>
    </lineage>
</organism>
<evidence type="ECO:0000313" key="3">
    <source>
        <dbReference type="EMBL" id="NEK22568.1"/>
    </source>
</evidence>
<dbReference type="PANTHER" id="PTHR30327:SF1">
    <property type="entry name" value="UPF0301 PROTEIN YQGE"/>
    <property type="match status" value="1"/>
</dbReference>
<dbReference type="Proteomes" id="UP000468591">
    <property type="component" value="Unassembled WGS sequence"/>
</dbReference>